<dbReference type="Pfam" id="PF01875">
    <property type="entry name" value="Memo"/>
    <property type="match status" value="1"/>
</dbReference>
<evidence type="ECO:0000256" key="2">
    <source>
        <dbReference type="HAMAP-Rule" id="MF_00055"/>
    </source>
</evidence>
<gene>
    <name evidence="4" type="ORF">A0O31_00814</name>
</gene>
<feature type="region of interest" description="Disordered" evidence="3">
    <location>
        <begin position="260"/>
        <end position="300"/>
    </location>
</feature>
<dbReference type="PANTHER" id="PTHR11060">
    <property type="entry name" value="PROTEIN MEMO1"/>
    <property type="match status" value="1"/>
</dbReference>
<proteinExistence type="inferred from homology"/>
<evidence type="ECO:0000256" key="3">
    <source>
        <dbReference type="SAM" id="MobiDB-lite"/>
    </source>
</evidence>
<dbReference type="NCBIfam" id="TIGR04336">
    <property type="entry name" value="AmmeMemoSam_B"/>
    <property type="match status" value="1"/>
</dbReference>
<dbReference type="Proteomes" id="UP000182993">
    <property type="component" value="Chromosome"/>
</dbReference>
<dbReference type="InterPro" id="IPR002737">
    <property type="entry name" value="MEMO1_fam"/>
</dbReference>
<name>A0A1J0LRQ5_THEBO</name>
<dbReference type="Gene3D" id="3.40.830.10">
    <property type="entry name" value="LigB-like"/>
    <property type="match status" value="1"/>
</dbReference>
<dbReference type="OrthoDB" id="9782820at2"/>
<sequence>MGLRKPAVAGYFYPGDKEALAREVEGLLAQARTPPEPRARGVLSPHAGYRYAGRVMAEGFRPLAAWRGRARRVFLLGPSHFVPFWGVALFPHRAWATPLGEVAVDREGVERLLALGKPFWAYEAPFWEEHSLEVLLPFLQRLLPETPILPLLFGDVDPKEVAEALRPHVGREDLLVASSDLSHHHPDPVARALDGKTLERALALDAEGLAQSEACGRLPWASLTHLARGWGWGPRLLAYATSAEAGGGRERVVGYAAMAYLGPEEGPEPGDGKEEDQIGQGEEEPRPRLSPSGLGKARMG</sequence>
<protein>
    <recommendedName>
        <fullName evidence="2">MEMO1 family protein A0O31_00814</fullName>
    </recommendedName>
</protein>
<dbReference type="STRING" id="56956.A0O31_00814"/>
<accession>A0A1J0LRQ5</accession>
<dbReference type="AlphaFoldDB" id="A0A1J0LRQ5"/>
<evidence type="ECO:0000313" key="4">
    <source>
        <dbReference type="EMBL" id="APD08990.1"/>
    </source>
</evidence>
<comment type="similarity">
    <text evidence="1 2">Belongs to the MEMO1 family.</text>
</comment>
<reference evidence="5" key="1">
    <citation type="submission" date="2016-06" db="EMBL/GenBank/DDBJ databases">
        <title>Whole genome sequencing of Thermus brockianus strain GE-1.</title>
        <authorList>
            <person name="Schaefers C."/>
            <person name="Blank S."/>
            <person name="Wiebusch S."/>
            <person name="Elleuche S."/>
            <person name="Antranikian G."/>
        </authorList>
    </citation>
    <scope>NUCLEOTIDE SEQUENCE [LARGE SCALE GENOMIC DNA]</scope>
    <source>
        <strain evidence="5">GE-1</strain>
    </source>
</reference>
<organism evidence="4 5">
    <name type="scientific">Thermus brockianus</name>
    <dbReference type="NCBI Taxonomy" id="56956"/>
    <lineage>
        <taxon>Bacteria</taxon>
        <taxon>Thermotogati</taxon>
        <taxon>Deinococcota</taxon>
        <taxon>Deinococci</taxon>
        <taxon>Thermales</taxon>
        <taxon>Thermaceae</taxon>
        <taxon>Thermus</taxon>
    </lineage>
</organism>
<dbReference type="PANTHER" id="PTHR11060:SF0">
    <property type="entry name" value="PROTEIN MEMO1"/>
    <property type="match status" value="1"/>
</dbReference>
<dbReference type="EMBL" id="CP016312">
    <property type="protein sequence ID" value="APD08990.1"/>
    <property type="molecule type" value="Genomic_DNA"/>
</dbReference>
<dbReference type="CDD" id="cd07361">
    <property type="entry name" value="MEMO_like"/>
    <property type="match status" value="1"/>
</dbReference>
<dbReference type="HAMAP" id="MF_00055">
    <property type="entry name" value="MEMO1"/>
    <property type="match status" value="1"/>
</dbReference>
<evidence type="ECO:0000256" key="1">
    <source>
        <dbReference type="ARBA" id="ARBA00006315"/>
    </source>
</evidence>
<evidence type="ECO:0000313" key="5">
    <source>
        <dbReference type="Proteomes" id="UP000182993"/>
    </source>
</evidence>
<dbReference type="KEGG" id="tbc:A0O31_00814"/>